<name>A0A0A0M7A5_9GAMM</name>
<proteinExistence type="predicted"/>
<feature type="domain" description="DUF2059" evidence="2">
    <location>
        <begin position="88"/>
        <end position="145"/>
    </location>
</feature>
<keyword evidence="4" id="KW-1185">Reference proteome</keyword>
<keyword evidence="1" id="KW-0732">Signal</keyword>
<dbReference type="Pfam" id="PF09832">
    <property type="entry name" value="DUF2059"/>
    <property type="match status" value="1"/>
</dbReference>
<gene>
    <name evidence="3" type="ORF">N791_05000</name>
</gene>
<dbReference type="InterPro" id="IPR018637">
    <property type="entry name" value="DUF2059"/>
</dbReference>
<dbReference type="eggNOG" id="COG3184">
    <property type="taxonomic scope" value="Bacteria"/>
</dbReference>
<feature type="chain" id="PRO_5001966606" description="DUF2059 domain-containing protein" evidence="1">
    <location>
        <begin position="18"/>
        <end position="165"/>
    </location>
</feature>
<reference evidence="3 4" key="1">
    <citation type="submission" date="2013-08" db="EMBL/GenBank/DDBJ databases">
        <title>Genomic analysis of Lysobacter defluvii.</title>
        <authorList>
            <person name="Wang Q."/>
            <person name="Wang G."/>
        </authorList>
    </citation>
    <scope>NUCLEOTIDE SEQUENCE [LARGE SCALE GENOMIC DNA]</scope>
    <source>
        <strain evidence="3 4">IMMIB APB-9</strain>
    </source>
</reference>
<feature type="signal peptide" evidence="1">
    <location>
        <begin position="1"/>
        <end position="17"/>
    </location>
</feature>
<dbReference type="STRING" id="1385515.GCA_000423325_02510"/>
<dbReference type="EMBL" id="AVBH01000131">
    <property type="protein sequence ID" value="KGO98099.1"/>
    <property type="molecule type" value="Genomic_DNA"/>
</dbReference>
<sequence length="165" mass="18502">MLLAGALALGTSTFAQAAEPAAADVDRLMDVMRMQQELDAMWLQVEAMQAQMLDRLYQGELDAEAKAEVRAKADRHTARMREALSWEKVQPVYREVYRQTFDATDVQAMIEFYSSPAGQRVLDKTPQLMANIATESQQLLVPLLQEMAEDLQDAISAPEERDLAP</sequence>
<dbReference type="Proteomes" id="UP000030003">
    <property type="component" value="Unassembled WGS sequence"/>
</dbReference>
<organism evidence="3 4">
    <name type="scientific">Lysobacter defluvii IMMIB APB-9 = DSM 18482</name>
    <dbReference type="NCBI Taxonomy" id="1385515"/>
    <lineage>
        <taxon>Bacteria</taxon>
        <taxon>Pseudomonadati</taxon>
        <taxon>Pseudomonadota</taxon>
        <taxon>Gammaproteobacteria</taxon>
        <taxon>Lysobacterales</taxon>
        <taxon>Lysobacteraceae</taxon>
        <taxon>Novilysobacter</taxon>
    </lineage>
</organism>
<evidence type="ECO:0000259" key="2">
    <source>
        <dbReference type="Pfam" id="PF09832"/>
    </source>
</evidence>
<evidence type="ECO:0000256" key="1">
    <source>
        <dbReference type="SAM" id="SignalP"/>
    </source>
</evidence>
<evidence type="ECO:0000313" key="3">
    <source>
        <dbReference type="EMBL" id="KGO98099.1"/>
    </source>
</evidence>
<comment type="caution">
    <text evidence="3">The sequence shown here is derived from an EMBL/GenBank/DDBJ whole genome shotgun (WGS) entry which is preliminary data.</text>
</comment>
<accession>A0A0A0M7A5</accession>
<protein>
    <recommendedName>
        <fullName evidence="2">DUF2059 domain-containing protein</fullName>
    </recommendedName>
</protein>
<dbReference type="AlphaFoldDB" id="A0A0A0M7A5"/>
<evidence type="ECO:0000313" key="4">
    <source>
        <dbReference type="Proteomes" id="UP000030003"/>
    </source>
</evidence>